<dbReference type="PANTHER" id="PTHR24098:SF0">
    <property type="entry name" value="OUTER SEGMENT 5"/>
    <property type="match status" value="1"/>
</dbReference>
<dbReference type="OrthoDB" id="408728at2759"/>
<keyword evidence="1" id="KW-0853">WD repeat</keyword>
<dbReference type="AlphaFoldDB" id="A0A8S1J7T6"/>
<name>A0A8S1J7T6_9CHLO</name>
<protein>
    <recommendedName>
        <fullName evidence="4">Intraflagellar transport protein 80</fullName>
    </recommendedName>
</protein>
<proteinExistence type="predicted"/>
<dbReference type="PANTHER" id="PTHR24098">
    <property type="entry name" value="OUTER SEGMENT 5"/>
    <property type="match status" value="1"/>
</dbReference>
<keyword evidence="3" id="KW-1185">Reference proteome</keyword>
<dbReference type="SMART" id="SM00320">
    <property type="entry name" value="WD40"/>
    <property type="match status" value="2"/>
</dbReference>
<feature type="non-terminal residue" evidence="2">
    <location>
        <position position="1"/>
    </location>
</feature>
<dbReference type="GO" id="GO:0005929">
    <property type="term" value="C:cilium"/>
    <property type="evidence" value="ECO:0007669"/>
    <property type="project" value="TreeGrafter"/>
</dbReference>
<dbReference type="Proteomes" id="UP000708148">
    <property type="component" value="Unassembled WGS sequence"/>
</dbReference>
<dbReference type="Pfam" id="PF00400">
    <property type="entry name" value="WD40"/>
    <property type="match status" value="2"/>
</dbReference>
<dbReference type="InterPro" id="IPR001680">
    <property type="entry name" value="WD40_rpt"/>
</dbReference>
<dbReference type="PROSITE" id="PS50294">
    <property type="entry name" value="WD_REPEATS_REGION"/>
    <property type="match status" value="1"/>
</dbReference>
<reference evidence="2" key="1">
    <citation type="submission" date="2020-12" db="EMBL/GenBank/DDBJ databases">
        <authorList>
            <person name="Iha C."/>
        </authorList>
    </citation>
    <scope>NUCLEOTIDE SEQUENCE</scope>
</reference>
<dbReference type="EMBL" id="CAJHUC010001054">
    <property type="protein sequence ID" value="CAD7699559.1"/>
    <property type="molecule type" value="Genomic_DNA"/>
</dbReference>
<dbReference type="Gene3D" id="2.130.10.10">
    <property type="entry name" value="YVTN repeat-like/Quinoprotein amine dehydrogenase"/>
    <property type="match status" value="1"/>
</dbReference>
<accession>A0A8S1J7T6</accession>
<dbReference type="PROSITE" id="PS50082">
    <property type="entry name" value="WD_REPEATS_2"/>
    <property type="match status" value="1"/>
</dbReference>
<gene>
    <name evidence="2" type="ORF">OSTQU699_LOCUS4918</name>
</gene>
<dbReference type="InterPro" id="IPR036322">
    <property type="entry name" value="WD40_repeat_dom_sf"/>
</dbReference>
<dbReference type="SUPFAM" id="SSF50978">
    <property type="entry name" value="WD40 repeat-like"/>
    <property type="match status" value="1"/>
</dbReference>
<dbReference type="GO" id="GO:0060271">
    <property type="term" value="P:cilium assembly"/>
    <property type="evidence" value="ECO:0007669"/>
    <property type="project" value="TreeGrafter"/>
</dbReference>
<evidence type="ECO:0000256" key="1">
    <source>
        <dbReference type="PROSITE-ProRule" id="PRU00221"/>
    </source>
</evidence>
<feature type="non-terminal residue" evidence="2">
    <location>
        <position position="106"/>
    </location>
</feature>
<dbReference type="GO" id="GO:0030992">
    <property type="term" value="C:intraciliary transport particle B"/>
    <property type="evidence" value="ECO:0007669"/>
    <property type="project" value="TreeGrafter"/>
</dbReference>
<evidence type="ECO:0008006" key="4">
    <source>
        <dbReference type="Google" id="ProtNLM"/>
    </source>
</evidence>
<feature type="repeat" description="WD" evidence="1">
    <location>
        <begin position="15"/>
        <end position="47"/>
    </location>
</feature>
<evidence type="ECO:0000313" key="2">
    <source>
        <dbReference type="EMBL" id="CAD7699559.1"/>
    </source>
</evidence>
<evidence type="ECO:0000313" key="3">
    <source>
        <dbReference type="Proteomes" id="UP000708148"/>
    </source>
</evidence>
<sequence length="106" mass="11369">TFKIVSGRGRIEKSTEAHGGAVTSVRWNYEGSALATAGEDGSVKTWSRNGMLRSTLVNAGGPVYSVAWGPDSDVLLFACGYDLTTKSLHSSTQQLQWRAHKGVVLQ</sequence>
<organism evidence="2 3">
    <name type="scientific">Ostreobium quekettii</name>
    <dbReference type="NCBI Taxonomy" id="121088"/>
    <lineage>
        <taxon>Eukaryota</taxon>
        <taxon>Viridiplantae</taxon>
        <taxon>Chlorophyta</taxon>
        <taxon>core chlorophytes</taxon>
        <taxon>Ulvophyceae</taxon>
        <taxon>TCBD clade</taxon>
        <taxon>Bryopsidales</taxon>
        <taxon>Ostreobineae</taxon>
        <taxon>Ostreobiaceae</taxon>
        <taxon>Ostreobium</taxon>
    </lineage>
</organism>
<dbReference type="InterPro" id="IPR015943">
    <property type="entry name" value="WD40/YVTN_repeat-like_dom_sf"/>
</dbReference>
<comment type="caution">
    <text evidence="2">The sequence shown here is derived from an EMBL/GenBank/DDBJ whole genome shotgun (WGS) entry which is preliminary data.</text>
</comment>